<comment type="similarity">
    <text evidence="1">Belongs to the carbohydrate kinase PfkB family.</text>
</comment>
<accession>A0A644Y6R9</accession>
<keyword evidence="3 5" id="KW-0418">Kinase</keyword>
<dbReference type="AlphaFoldDB" id="A0A644Y6R9"/>
<dbReference type="InterPro" id="IPR011611">
    <property type="entry name" value="PfkB_dom"/>
</dbReference>
<comment type="caution">
    <text evidence="5">The sequence shown here is derived from an EMBL/GenBank/DDBJ whole genome shotgun (WGS) entry which is preliminary data.</text>
</comment>
<dbReference type="InterPro" id="IPR029056">
    <property type="entry name" value="Ribokinase-like"/>
</dbReference>
<reference evidence="5" key="1">
    <citation type="submission" date="2019-08" db="EMBL/GenBank/DDBJ databases">
        <authorList>
            <person name="Kucharzyk K."/>
            <person name="Murdoch R.W."/>
            <person name="Higgins S."/>
            <person name="Loffler F."/>
        </authorList>
    </citation>
    <scope>NUCLEOTIDE SEQUENCE</scope>
</reference>
<dbReference type="CDD" id="cd01166">
    <property type="entry name" value="KdgK"/>
    <property type="match status" value="1"/>
</dbReference>
<feature type="domain" description="Carbohydrate kinase PfkB" evidence="4">
    <location>
        <begin position="2"/>
        <end position="310"/>
    </location>
</feature>
<dbReference type="EMBL" id="VSSQ01004223">
    <property type="protein sequence ID" value="MPM24265.1"/>
    <property type="molecule type" value="Genomic_DNA"/>
</dbReference>
<dbReference type="Gene3D" id="3.40.1190.20">
    <property type="match status" value="1"/>
</dbReference>
<dbReference type="Pfam" id="PF00294">
    <property type="entry name" value="PfkB"/>
    <property type="match status" value="1"/>
</dbReference>
<organism evidence="5">
    <name type="scientific">bioreactor metagenome</name>
    <dbReference type="NCBI Taxonomy" id="1076179"/>
    <lineage>
        <taxon>unclassified sequences</taxon>
        <taxon>metagenomes</taxon>
        <taxon>ecological metagenomes</taxon>
    </lineage>
</organism>
<evidence type="ECO:0000256" key="2">
    <source>
        <dbReference type="ARBA" id="ARBA00022679"/>
    </source>
</evidence>
<evidence type="ECO:0000256" key="3">
    <source>
        <dbReference type="ARBA" id="ARBA00022777"/>
    </source>
</evidence>
<protein>
    <submittedName>
        <fullName evidence="5">2-dehydro-3-deoxygluconokinase</fullName>
        <ecNumber evidence="5">2.7.1.45</ecNumber>
    </submittedName>
</protein>
<dbReference type="GO" id="GO:0008673">
    <property type="term" value="F:2-dehydro-3-deoxygluconokinase activity"/>
    <property type="evidence" value="ECO:0007669"/>
    <property type="project" value="UniProtKB-EC"/>
</dbReference>
<evidence type="ECO:0000313" key="5">
    <source>
        <dbReference type="EMBL" id="MPM24265.1"/>
    </source>
</evidence>
<sequence>MAKVIGFGDLLVRLSPPGYQRFLQASTFEVNYTGAEANMLVFLALNGIATEFVTRIPDHLISECALAKLRTYGVGLSHIAYGGDRLAAYYLEKGASQRASRIVYDRKHTGIATAACEHFNWDAIFEGASHFVFTGITPPLGPELPQICEQACREAKRRGITIVCDLNYRALLWSLEDASRTMRRLLSFVDVLVCGREDAAKLLGVGAVRAPGEDDRPDTAAYAQSAAELTRQYGFQSVAFTLRETLSASDTLWSGMLYQGGTPYLSREYRIHLVDRVGGGDAFTAGLLYGMIQGYGPQHTVDFATAASCLKQTIEQDFNLSFAGEIERIISDETAGRIQR</sequence>
<evidence type="ECO:0000259" key="4">
    <source>
        <dbReference type="Pfam" id="PF00294"/>
    </source>
</evidence>
<dbReference type="EC" id="2.7.1.45" evidence="5"/>
<dbReference type="InterPro" id="IPR052700">
    <property type="entry name" value="Carb_kinase_PfkB-like"/>
</dbReference>
<name>A0A644Y6R9_9ZZZZ</name>
<proteinExistence type="inferred from homology"/>
<evidence type="ECO:0000256" key="1">
    <source>
        <dbReference type="ARBA" id="ARBA00010688"/>
    </source>
</evidence>
<dbReference type="PANTHER" id="PTHR43320">
    <property type="entry name" value="SUGAR KINASE"/>
    <property type="match status" value="1"/>
</dbReference>
<dbReference type="SUPFAM" id="SSF53613">
    <property type="entry name" value="Ribokinase-like"/>
    <property type="match status" value="1"/>
</dbReference>
<keyword evidence="2 5" id="KW-0808">Transferase</keyword>
<dbReference type="PANTHER" id="PTHR43320:SF2">
    <property type="entry name" value="2-DEHYDRO-3-DEOXYGLUCONOKINASE_2-DEHYDRO-3-DEOXYGALACTONOKINASE"/>
    <property type="match status" value="1"/>
</dbReference>
<gene>
    <name evidence="5" type="primary">kdgK_17</name>
    <name evidence="5" type="ORF">SDC9_70746</name>
</gene>